<protein>
    <recommendedName>
        <fullName evidence="4">Neurotransmitter-gated ion-channel transmembrane domain-containing protein</fullName>
    </recommendedName>
</protein>
<dbReference type="GO" id="GO:0006811">
    <property type="term" value="P:monoatomic ion transport"/>
    <property type="evidence" value="ECO:0007669"/>
    <property type="project" value="InterPro"/>
</dbReference>
<evidence type="ECO:0000313" key="2">
    <source>
        <dbReference type="EMBL" id="KAJ1356396.1"/>
    </source>
</evidence>
<gene>
    <name evidence="2" type="ORF">KIN20_014103</name>
</gene>
<evidence type="ECO:0000313" key="3">
    <source>
        <dbReference type="Proteomes" id="UP001196413"/>
    </source>
</evidence>
<evidence type="ECO:0000256" key="1">
    <source>
        <dbReference type="SAM" id="Phobius"/>
    </source>
</evidence>
<dbReference type="EMBL" id="JAHQIW010002796">
    <property type="protein sequence ID" value="KAJ1356396.1"/>
    <property type="molecule type" value="Genomic_DNA"/>
</dbReference>
<dbReference type="AlphaFoldDB" id="A0AAD5QRL2"/>
<dbReference type="GO" id="GO:0016020">
    <property type="term" value="C:membrane"/>
    <property type="evidence" value="ECO:0007669"/>
    <property type="project" value="InterPro"/>
</dbReference>
<evidence type="ECO:0008006" key="4">
    <source>
        <dbReference type="Google" id="ProtNLM"/>
    </source>
</evidence>
<feature type="transmembrane region" description="Helical" evidence="1">
    <location>
        <begin position="6"/>
        <end position="22"/>
    </location>
</feature>
<dbReference type="InterPro" id="IPR038050">
    <property type="entry name" value="Neuro_actylchol_rec"/>
</dbReference>
<organism evidence="2 3">
    <name type="scientific">Parelaphostrongylus tenuis</name>
    <name type="common">Meningeal worm</name>
    <dbReference type="NCBI Taxonomy" id="148309"/>
    <lineage>
        <taxon>Eukaryota</taxon>
        <taxon>Metazoa</taxon>
        <taxon>Ecdysozoa</taxon>
        <taxon>Nematoda</taxon>
        <taxon>Chromadorea</taxon>
        <taxon>Rhabditida</taxon>
        <taxon>Rhabditina</taxon>
        <taxon>Rhabditomorpha</taxon>
        <taxon>Strongyloidea</taxon>
        <taxon>Metastrongylidae</taxon>
        <taxon>Parelaphostrongylus</taxon>
    </lineage>
</organism>
<dbReference type="Gene3D" id="1.20.58.390">
    <property type="entry name" value="Neurotransmitter-gated ion-channel transmembrane domain"/>
    <property type="match status" value="1"/>
</dbReference>
<proteinExistence type="predicted"/>
<keyword evidence="3" id="KW-1185">Reference proteome</keyword>
<name>A0AAD5QRL2_PARTN</name>
<accession>A0AAD5QRL2</accession>
<keyword evidence="1" id="KW-0812">Transmembrane</keyword>
<sequence length="147" mass="17952">MGACMAFVFSAMIEFTVVNYCTRRKVRKDVNSANGFHKQVHSVVAQYKEKHPLQNCIIYAYDDNTNEQNLKKKQIRELNQPSLLWRQRYLPEKKREVVDERKNRVEENRKYAQMIDRHSRIYFPLIFIIFKLFYWLYYIKYAIDILE</sequence>
<keyword evidence="1" id="KW-0472">Membrane</keyword>
<dbReference type="SUPFAM" id="SSF90112">
    <property type="entry name" value="Neurotransmitter-gated ion-channel transmembrane pore"/>
    <property type="match status" value="1"/>
</dbReference>
<dbReference type="InterPro" id="IPR036719">
    <property type="entry name" value="Neuro-gated_channel_TM_sf"/>
</dbReference>
<comment type="caution">
    <text evidence="2">The sequence shown here is derived from an EMBL/GenBank/DDBJ whole genome shotgun (WGS) entry which is preliminary data.</text>
</comment>
<reference evidence="2" key="1">
    <citation type="submission" date="2021-06" db="EMBL/GenBank/DDBJ databases">
        <title>Parelaphostrongylus tenuis whole genome reference sequence.</title>
        <authorList>
            <person name="Garwood T.J."/>
            <person name="Larsen P.A."/>
            <person name="Fountain-Jones N.M."/>
            <person name="Garbe J.R."/>
            <person name="Macchietto M.G."/>
            <person name="Kania S.A."/>
            <person name="Gerhold R.W."/>
            <person name="Richards J.E."/>
            <person name="Wolf T.M."/>
        </authorList>
    </citation>
    <scope>NUCLEOTIDE SEQUENCE</scope>
    <source>
        <strain evidence="2">MNPRO001-30</strain>
        <tissue evidence="2">Meninges</tissue>
    </source>
</reference>
<dbReference type="Proteomes" id="UP001196413">
    <property type="component" value="Unassembled WGS sequence"/>
</dbReference>
<feature type="transmembrane region" description="Helical" evidence="1">
    <location>
        <begin position="121"/>
        <end position="139"/>
    </location>
</feature>
<keyword evidence="1" id="KW-1133">Transmembrane helix</keyword>